<organism evidence="1 2">
    <name type="scientific">Choristoneura fumiferana</name>
    <name type="common">Spruce budworm moth</name>
    <name type="synonym">Archips fumiferana</name>
    <dbReference type="NCBI Taxonomy" id="7141"/>
    <lineage>
        <taxon>Eukaryota</taxon>
        <taxon>Metazoa</taxon>
        <taxon>Ecdysozoa</taxon>
        <taxon>Arthropoda</taxon>
        <taxon>Hexapoda</taxon>
        <taxon>Insecta</taxon>
        <taxon>Pterygota</taxon>
        <taxon>Neoptera</taxon>
        <taxon>Endopterygota</taxon>
        <taxon>Lepidoptera</taxon>
        <taxon>Glossata</taxon>
        <taxon>Ditrysia</taxon>
        <taxon>Tortricoidea</taxon>
        <taxon>Tortricidae</taxon>
        <taxon>Tortricinae</taxon>
        <taxon>Choristoneura</taxon>
    </lineage>
</organism>
<name>A0ACC0KCZ9_CHOFU</name>
<evidence type="ECO:0000313" key="2">
    <source>
        <dbReference type="Proteomes" id="UP001064048"/>
    </source>
</evidence>
<evidence type="ECO:0000313" key="1">
    <source>
        <dbReference type="EMBL" id="KAI8434343.1"/>
    </source>
</evidence>
<keyword evidence="2" id="KW-1185">Reference proteome</keyword>
<reference evidence="1 2" key="1">
    <citation type="journal article" date="2022" name="Genome Biol. Evol.">
        <title>The Spruce Budworm Genome: Reconstructing the Evolutionary History of Antifreeze Proteins.</title>
        <authorList>
            <person name="Beliveau C."/>
            <person name="Gagne P."/>
            <person name="Picq S."/>
            <person name="Vernygora O."/>
            <person name="Keeling C.I."/>
            <person name="Pinkney K."/>
            <person name="Doucet D."/>
            <person name="Wen F."/>
            <person name="Johnston J.S."/>
            <person name="Maaroufi H."/>
            <person name="Boyle B."/>
            <person name="Laroche J."/>
            <person name="Dewar K."/>
            <person name="Juretic N."/>
            <person name="Blackburn G."/>
            <person name="Nisole A."/>
            <person name="Brunet B."/>
            <person name="Brandao M."/>
            <person name="Lumley L."/>
            <person name="Duan J."/>
            <person name="Quan G."/>
            <person name="Lucarotti C.J."/>
            <person name="Roe A.D."/>
            <person name="Sperling F.A.H."/>
            <person name="Levesque R.C."/>
            <person name="Cusson M."/>
        </authorList>
    </citation>
    <scope>NUCLEOTIDE SEQUENCE [LARGE SCALE GENOMIC DNA]</scope>
    <source>
        <strain evidence="1">Glfc:IPQL:Cfum</strain>
    </source>
</reference>
<protein>
    <submittedName>
        <fullName evidence="1">Uncharacterized protein</fullName>
    </submittedName>
</protein>
<proteinExistence type="predicted"/>
<dbReference type="EMBL" id="CM046121">
    <property type="protein sequence ID" value="KAI8434343.1"/>
    <property type="molecule type" value="Genomic_DNA"/>
</dbReference>
<gene>
    <name evidence="1" type="ORF">MSG28_012411</name>
</gene>
<comment type="caution">
    <text evidence="1">The sequence shown here is derived from an EMBL/GenBank/DDBJ whole genome shotgun (WGS) entry which is preliminary data.</text>
</comment>
<dbReference type="Proteomes" id="UP001064048">
    <property type="component" value="Chromosome 21"/>
</dbReference>
<sequence>MAKVSFPFKKTNKSLFLSSTSAVTQDSLYWKKLGLPVLVKEYGAIDYLDFCPVEPYYFAATCSVRVQIYDPITKVVAKNLSQFVQGAYGASFRRDGRLLVAGSEEAVVKLFDVQSKNVLRVFTGHTGPVHRTYFTKDQTKVLSCSDDKSVGIWDIATEARIASFSEHTDYVRAGATSPISPEIILSGGYDNTLKLYDCRSNETVLTVNHGEPVESTLFLPSGGIFISAGGTEVKVWDIFNGGKLLSCISQHHKTVTSLRLSSNNSRLISASLDRHLKIYDISTFNVVHNIDFPNAILSMAISDNDDILAVGMVDGVISISKREHSKTKKTVEKKGIYKFAADVVPNANVDITVTKTRIAKEPKMDKCLRKLEYTRALSNALKNSEKYPIRAAALLQELLKRNVLHPAMSGLDDYQIRMLFIFTRKHLGDAKFNRTIIDVLNVIVDVFGNQIHQLSKDNQFLYENIAKKVNDEIEVCKSVSELEGAISLLLSGAQAGSAASSLDLNETLAPSTKALKEIVIDV</sequence>
<accession>A0ACC0KCZ9</accession>